<dbReference type="PROSITE" id="PS50994">
    <property type="entry name" value="INTEGRASE"/>
    <property type="match status" value="1"/>
</dbReference>
<feature type="domain" description="Helicase C-terminal" evidence="7">
    <location>
        <begin position="266"/>
        <end position="430"/>
    </location>
</feature>
<dbReference type="InterPro" id="IPR024590">
    <property type="entry name" value="HrpA_C"/>
</dbReference>
<dbReference type="InterPro" id="IPR014001">
    <property type="entry name" value="Helicase_ATP-bd"/>
</dbReference>
<evidence type="ECO:0000259" key="6">
    <source>
        <dbReference type="PROSITE" id="PS51192"/>
    </source>
</evidence>
<dbReference type="CDD" id="cd18791">
    <property type="entry name" value="SF2_C_RHA"/>
    <property type="match status" value="1"/>
</dbReference>
<keyword evidence="3 8" id="KW-0347">Helicase</keyword>
<dbReference type="SUPFAM" id="SSF52540">
    <property type="entry name" value="P-loop containing nucleoside triphosphate hydrolases"/>
    <property type="match status" value="1"/>
</dbReference>
<dbReference type="PANTHER" id="PTHR18934">
    <property type="entry name" value="ATP-DEPENDENT RNA HELICASE"/>
    <property type="match status" value="1"/>
</dbReference>
<dbReference type="InterPro" id="IPR007502">
    <property type="entry name" value="Helicase-assoc_dom"/>
</dbReference>
<evidence type="ECO:0000256" key="3">
    <source>
        <dbReference type="ARBA" id="ARBA00022806"/>
    </source>
</evidence>
<evidence type="ECO:0000256" key="1">
    <source>
        <dbReference type="ARBA" id="ARBA00022741"/>
    </source>
</evidence>
<dbReference type="FunFam" id="1.20.120.1080:FF:000005">
    <property type="entry name" value="ATP-dependent helicase HrpA"/>
    <property type="match status" value="1"/>
</dbReference>
<evidence type="ECO:0000256" key="4">
    <source>
        <dbReference type="ARBA" id="ARBA00022840"/>
    </source>
</evidence>
<dbReference type="PANTHER" id="PTHR18934:SF99">
    <property type="entry name" value="ATP-DEPENDENT RNA HELICASE DHX37-RELATED"/>
    <property type="match status" value="1"/>
</dbReference>
<evidence type="ECO:0000259" key="7">
    <source>
        <dbReference type="PROSITE" id="PS51194"/>
    </source>
</evidence>
<dbReference type="Pfam" id="PF04408">
    <property type="entry name" value="WHD_HA2"/>
    <property type="match status" value="1"/>
</dbReference>
<dbReference type="GO" id="GO:0003723">
    <property type="term" value="F:RNA binding"/>
    <property type="evidence" value="ECO:0007669"/>
    <property type="project" value="TreeGrafter"/>
</dbReference>
<dbReference type="Pfam" id="PF07717">
    <property type="entry name" value="OB_NTP_bind"/>
    <property type="match status" value="1"/>
</dbReference>
<evidence type="ECO:0000256" key="2">
    <source>
        <dbReference type="ARBA" id="ARBA00022801"/>
    </source>
</evidence>
<dbReference type="SMART" id="SM00490">
    <property type="entry name" value="HELICc"/>
    <property type="match status" value="1"/>
</dbReference>
<dbReference type="InterPro" id="IPR011709">
    <property type="entry name" value="DEAD-box_helicase_OB_fold"/>
</dbReference>
<sequence>MQADIDKLIAQMPGHVLARDLHRLKNQLKRAQKHQLNQALDALTAAQNVIEERIAKLPKIELAADLPISQQAVKISAAIQNNQVTIIAGETGSGKTTQIPKICLQAGLGRTGQIACTQPRRIAAKSVAQRVADEINNPLGQAIGYQVRFDEKYSQDGYVRFMTDGILLQQTLRDKWLNDYDTIIIDEAHERSLNIDFLLGFIKQLINQRSDLKIVITSATIDTEKFSKHFNDAPIINVSGRSFPVTAHYRSLEQHNLELNQGIIRAIDEIYAQSPDGDVLVFLPGEREINDAADQLQRKHLPNTEILKLYARLTANDQMKIFKPGNKRRVILSTNVAETSLTVPRIHYVIDSGLARISRYSARSKIQGLQIEPIAQDSANQRMGRCGRIADGHCFRLYAEQDFDSRPEHTDAEILRTSLASVILQTHVLKLGHLTDFPFIDQPDYKMVNDGYQLLIELEALDEGQQLTETGRMMAHLPIDVQLARILLKANGLGCLKDLLVIVSGLSIQDPRERPLDWSQAADKAHQKYIHEKSDFMALLNLWNHLNKQKQQLNNKAFKQWCRENFISIKRYMEWKDIHRQLSSQVKQQKMRITDQIAEYEQIHKAILAGFISHIGMHTSNKEYSGTRNKKFMIFPGSGLFNRLPKWLVAGQIVHTSQVFARMVAELDVLWINDIGRHLIKDSFYDPYWSKKQGSVMGYQRSVLLGMILKDKQAFHYGPKDPTGSRKLFISQGLVEQQLHTRMAFYHHNAKLVASIQAEEDRHRKKDLLIDQSKFYDLYDAVIPAGIYSEAQLKQWVEKNGDASLKFTDDDFYLRKTSQSKAELFPEIINIRQLNLKLSYEFQPGTETDGVTAQIQLPWLNALNANDFEFLVPGLLPEKIEMLIKGLPKNIRRGLFPIKEYAEIISDELDHSKEFYQQLVKLVYKKNGLQTQLEDWQSTELDDHLKFRFEIIDNQNKVLKTDRDFHALTDDFSQQANRSFQKTASKSNQINGANDWVFGELSQTVQLDNGLLAYQAIVDQDHAVGLRLFENPEQANLKHIQGIKRLLTIKYPKIIKQAQKVQIGLKSELAWNALDSGHKLIDELIDSLLEKHIAEYEWIATQKQFDHLADQLNKQLYKSTYDWSHKLTPIMDKWYVLWQQVEEKYELLTEATYIDMQYQLDYMIYADFLHHVRLADLDQYSRYLNGLSMRLETALHSPQKEHDKLTEFNSVSQPFYNHCDQMDEFTGAHQDFLMLLEELRVSLFAQSLGTKQKVSVKRLKQVFKAL</sequence>
<dbReference type="SMART" id="SM00382">
    <property type="entry name" value="AAA"/>
    <property type="match status" value="1"/>
</dbReference>
<feature type="domain" description="Helicase ATP-binding" evidence="6">
    <location>
        <begin position="76"/>
        <end position="239"/>
    </location>
</feature>
<keyword evidence="4" id="KW-0067">ATP-binding</keyword>
<gene>
    <name evidence="8" type="ORF">MNBD_GAMMA02-842</name>
</gene>
<dbReference type="EMBL" id="UOFA01000319">
    <property type="protein sequence ID" value="VAW47076.1"/>
    <property type="molecule type" value="Genomic_DNA"/>
</dbReference>
<dbReference type="Gene3D" id="3.40.50.300">
    <property type="entry name" value="P-loop containing nucleotide triphosphate hydrolases"/>
    <property type="match status" value="2"/>
</dbReference>
<dbReference type="SMART" id="SM00487">
    <property type="entry name" value="DEXDc"/>
    <property type="match status" value="1"/>
</dbReference>
<dbReference type="InterPro" id="IPR048333">
    <property type="entry name" value="HA2_WH"/>
</dbReference>
<dbReference type="AlphaFoldDB" id="A0A3B0WS08"/>
<dbReference type="GO" id="GO:0015074">
    <property type="term" value="P:DNA integration"/>
    <property type="evidence" value="ECO:0007669"/>
    <property type="project" value="InterPro"/>
</dbReference>
<evidence type="ECO:0000259" key="5">
    <source>
        <dbReference type="PROSITE" id="PS50994"/>
    </source>
</evidence>
<dbReference type="PROSITE" id="PS51194">
    <property type="entry name" value="HELICASE_CTER"/>
    <property type="match status" value="1"/>
</dbReference>
<dbReference type="InterPro" id="IPR010222">
    <property type="entry name" value="RNA_helicase_HrpA"/>
</dbReference>
<dbReference type="Pfam" id="PF21010">
    <property type="entry name" value="HA2_C"/>
    <property type="match status" value="1"/>
</dbReference>
<dbReference type="Pfam" id="PF11898">
    <property type="entry name" value="DUF3418"/>
    <property type="match status" value="1"/>
</dbReference>
<feature type="domain" description="Integrase catalytic" evidence="5">
    <location>
        <begin position="1148"/>
        <end position="1266"/>
    </location>
</feature>
<evidence type="ECO:0000313" key="8">
    <source>
        <dbReference type="EMBL" id="VAW47076.1"/>
    </source>
</evidence>
<dbReference type="InterPro" id="IPR001650">
    <property type="entry name" value="Helicase_C-like"/>
</dbReference>
<dbReference type="Pfam" id="PF00271">
    <property type="entry name" value="Helicase_C"/>
    <property type="match status" value="1"/>
</dbReference>
<dbReference type="Gene3D" id="1.20.120.1080">
    <property type="match status" value="1"/>
</dbReference>
<organism evidence="8">
    <name type="scientific">hydrothermal vent metagenome</name>
    <dbReference type="NCBI Taxonomy" id="652676"/>
    <lineage>
        <taxon>unclassified sequences</taxon>
        <taxon>metagenomes</taxon>
        <taxon>ecological metagenomes</taxon>
    </lineage>
</organism>
<dbReference type="FunFam" id="3.40.50.300:FF:001922">
    <property type="entry name" value="DEAH (Asp-Glu-Ala-His) box polypeptide 29"/>
    <property type="match status" value="1"/>
</dbReference>
<dbReference type="PROSITE" id="PS51192">
    <property type="entry name" value="HELICASE_ATP_BIND_1"/>
    <property type="match status" value="1"/>
</dbReference>
<accession>A0A3B0WS08</accession>
<dbReference type="SMART" id="SM00847">
    <property type="entry name" value="HA2"/>
    <property type="match status" value="1"/>
</dbReference>
<dbReference type="GO" id="GO:0016787">
    <property type="term" value="F:hydrolase activity"/>
    <property type="evidence" value="ECO:0007669"/>
    <property type="project" value="UniProtKB-KW"/>
</dbReference>
<dbReference type="NCBIfam" id="TIGR01967">
    <property type="entry name" value="DEAH_box_HrpA"/>
    <property type="match status" value="1"/>
</dbReference>
<dbReference type="GO" id="GO:0005524">
    <property type="term" value="F:ATP binding"/>
    <property type="evidence" value="ECO:0007669"/>
    <property type="project" value="UniProtKB-KW"/>
</dbReference>
<protein>
    <submittedName>
        <fullName evidence="8">ATP-dependent helicase HrpA</fullName>
    </submittedName>
</protein>
<dbReference type="InterPro" id="IPR001584">
    <property type="entry name" value="Integrase_cat-core"/>
</dbReference>
<dbReference type="InterPro" id="IPR003593">
    <property type="entry name" value="AAA+_ATPase"/>
</dbReference>
<keyword evidence="1" id="KW-0547">Nucleotide-binding</keyword>
<name>A0A3B0WS08_9ZZZZ</name>
<proteinExistence type="predicted"/>
<reference evidence="8" key="1">
    <citation type="submission" date="2018-06" db="EMBL/GenBank/DDBJ databases">
        <authorList>
            <person name="Zhirakovskaya E."/>
        </authorList>
    </citation>
    <scope>NUCLEOTIDE SEQUENCE</scope>
</reference>
<dbReference type="InterPro" id="IPR027417">
    <property type="entry name" value="P-loop_NTPase"/>
</dbReference>
<dbReference type="GO" id="GO:0003724">
    <property type="term" value="F:RNA helicase activity"/>
    <property type="evidence" value="ECO:0007669"/>
    <property type="project" value="InterPro"/>
</dbReference>
<dbReference type="Pfam" id="PF00270">
    <property type="entry name" value="DEAD"/>
    <property type="match status" value="1"/>
</dbReference>
<keyword evidence="2" id="KW-0378">Hydrolase</keyword>
<dbReference type="InterPro" id="IPR011545">
    <property type="entry name" value="DEAD/DEAH_box_helicase_dom"/>
</dbReference>